<keyword evidence="10" id="KW-0997">Cell inner membrane</keyword>
<dbReference type="KEGG" id="nsa:Nitsa_0448"/>
<gene>
    <name evidence="10" type="primary">atpC</name>
    <name evidence="13" type="ordered locus">Nitsa_0448</name>
</gene>
<evidence type="ECO:0000313" key="14">
    <source>
        <dbReference type="Proteomes" id="UP000008633"/>
    </source>
</evidence>
<dbReference type="PANTHER" id="PTHR13822:SF10">
    <property type="entry name" value="ATP SYNTHASE EPSILON CHAIN, CHLOROPLASTIC"/>
    <property type="match status" value="1"/>
</dbReference>
<sequence length="129" mass="13697">MNTMKLEIVTPNGLIYEGDVKMVTLPGKEGEFGVLPGHASLVSLLDTGVITIETADGKEIMVAINQGYVKVDENKVSCVVDGAVLISDEEGSLSERLSEAKELLQKAQTSDVAIAAAVSKVESIKKKSY</sequence>
<dbReference type="STRING" id="749222.Nitsa_0448"/>
<dbReference type="HAMAP" id="MF_00530">
    <property type="entry name" value="ATP_synth_epsil_bac"/>
    <property type="match status" value="1"/>
</dbReference>
<keyword evidence="4 10" id="KW-0813">Transport</keyword>
<dbReference type="InterPro" id="IPR020546">
    <property type="entry name" value="ATP_synth_F1_dsu/esu_N"/>
</dbReference>
<dbReference type="EMBL" id="CP002452">
    <property type="protein sequence ID" value="ADV45718.1"/>
    <property type="molecule type" value="Genomic_DNA"/>
</dbReference>
<dbReference type="NCBIfam" id="TIGR01216">
    <property type="entry name" value="ATP_synt_epsi"/>
    <property type="match status" value="1"/>
</dbReference>
<name>E6X0C9_NITSE</name>
<proteinExistence type="inferred from homology"/>
<evidence type="ECO:0000256" key="3">
    <source>
        <dbReference type="ARBA" id="ARBA00005712"/>
    </source>
</evidence>
<dbReference type="GO" id="GO:0046933">
    <property type="term" value="F:proton-transporting ATP synthase activity, rotational mechanism"/>
    <property type="evidence" value="ECO:0007669"/>
    <property type="project" value="UniProtKB-UniRule"/>
</dbReference>
<feature type="domain" description="ATP synthase F1 complex delta/epsilon subunit N-terminal" evidence="12">
    <location>
        <begin position="4"/>
        <end position="83"/>
    </location>
</feature>
<accession>E6X0C9</accession>
<dbReference type="Pfam" id="PF02823">
    <property type="entry name" value="ATP-synt_DE_N"/>
    <property type="match status" value="1"/>
</dbReference>
<dbReference type="PANTHER" id="PTHR13822">
    <property type="entry name" value="ATP SYNTHASE DELTA/EPSILON CHAIN"/>
    <property type="match status" value="1"/>
</dbReference>
<evidence type="ECO:0000256" key="5">
    <source>
        <dbReference type="ARBA" id="ARBA00022475"/>
    </source>
</evidence>
<dbReference type="Gene3D" id="2.60.15.10">
    <property type="entry name" value="F0F1 ATP synthase delta/epsilon subunit, N-terminal"/>
    <property type="match status" value="1"/>
</dbReference>
<keyword evidence="9 10" id="KW-0066">ATP synthesis</keyword>
<dbReference type="CDD" id="cd12152">
    <property type="entry name" value="F1-ATPase_delta"/>
    <property type="match status" value="1"/>
</dbReference>
<keyword evidence="8 10" id="KW-0139">CF(1)</keyword>
<dbReference type="GO" id="GO:0012505">
    <property type="term" value="C:endomembrane system"/>
    <property type="evidence" value="ECO:0007669"/>
    <property type="project" value="UniProtKB-SubCell"/>
</dbReference>
<organism evidence="13 14">
    <name type="scientific">Nitratifractor salsuginis (strain DSM 16511 / JCM 12458 / E9I37-1)</name>
    <dbReference type="NCBI Taxonomy" id="749222"/>
    <lineage>
        <taxon>Bacteria</taxon>
        <taxon>Pseudomonadati</taxon>
        <taxon>Campylobacterota</taxon>
        <taxon>Epsilonproteobacteria</taxon>
        <taxon>Campylobacterales</taxon>
        <taxon>Sulfurovaceae</taxon>
        <taxon>Nitratifractor</taxon>
    </lineage>
</organism>
<evidence type="ECO:0000256" key="11">
    <source>
        <dbReference type="RuleBase" id="RU003656"/>
    </source>
</evidence>
<dbReference type="InterPro" id="IPR001469">
    <property type="entry name" value="ATP_synth_F1_dsu/esu"/>
</dbReference>
<dbReference type="GO" id="GO:0005524">
    <property type="term" value="F:ATP binding"/>
    <property type="evidence" value="ECO:0007669"/>
    <property type="project" value="UniProtKB-UniRule"/>
</dbReference>
<reference evidence="13 14" key="1">
    <citation type="journal article" date="2011" name="Stand. Genomic Sci.">
        <title>Complete genome sequence of Nitratifractor salsuginis type strain (E9I37-1).</title>
        <authorList>
            <person name="Anderson I."/>
            <person name="Sikorski J."/>
            <person name="Zeytun A."/>
            <person name="Nolan M."/>
            <person name="Lapidus A."/>
            <person name="Lucas S."/>
            <person name="Hammon N."/>
            <person name="Deshpande S."/>
            <person name="Cheng J.F."/>
            <person name="Tapia R."/>
            <person name="Han C."/>
            <person name="Goodwin L."/>
            <person name="Pitluck S."/>
            <person name="Liolios K."/>
            <person name="Pagani I."/>
            <person name="Ivanova N."/>
            <person name="Huntemann M."/>
            <person name="Mavromatis K."/>
            <person name="Ovchinikova G."/>
            <person name="Pati A."/>
            <person name="Chen A."/>
            <person name="Palaniappan K."/>
            <person name="Land M."/>
            <person name="Hauser L."/>
            <person name="Brambilla E.M."/>
            <person name="Ngatchou-Djao O.D."/>
            <person name="Rohde M."/>
            <person name="Tindall B.J."/>
            <person name="Goker M."/>
            <person name="Detter J.C."/>
            <person name="Woyke T."/>
            <person name="Bristow J."/>
            <person name="Eisen J.A."/>
            <person name="Markowitz V."/>
            <person name="Hugenholtz P."/>
            <person name="Klenk H.P."/>
            <person name="Kyrpides N.C."/>
        </authorList>
    </citation>
    <scope>NUCLEOTIDE SEQUENCE [LARGE SCALE GENOMIC DNA]</scope>
    <source>
        <strain evidence="14">DSM 16511 / JCM 12458 / E9I37-1</strain>
    </source>
</reference>
<comment type="subcellular location">
    <subcellularLocation>
        <location evidence="10">Cell inner membrane</location>
        <topology evidence="10">Peripheral membrane protein</topology>
    </subcellularLocation>
    <subcellularLocation>
        <location evidence="2">Endomembrane system</location>
        <topology evidence="2">Peripheral membrane protein</topology>
    </subcellularLocation>
</comment>
<dbReference type="Proteomes" id="UP000008633">
    <property type="component" value="Chromosome"/>
</dbReference>
<comment type="subunit">
    <text evidence="10 11">F-type ATPases have 2 components, CF(1) - the catalytic core - and CF(0) - the membrane proton channel. CF(1) has five subunits: alpha(3), beta(3), gamma(1), delta(1), epsilon(1). CF(0) has three main subunits: a, b and c.</text>
</comment>
<evidence type="ECO:0000256" key="8">
    <source>
        <dbReference type="ARBA" id="ARBA00023196"/>
    </source>
</evidence>
<dbReference type="SUPFAM" id="SSF51344">
    <property type="entry name" value="Epsilon subunit of F1F0-ATP synthase N-terminal domain"/>
    <property type="match status" value="1"/>
</dbReference>
<protein>
    <recommendedName>
        <fullName evidence="10">ATP synthase epsilon chain</fullName>
    </recommendedName>
    <alternativeName>
        <fullName evidence="10">ATP synthase F1 sector epsilon subunit</fullName>
    </alternativeName>
    <alternativeName>
        <fullName evidence="10">F-ATPase epsilon subunit</fullName>
    </alternativeName>
</protein>
<dbReference type="OrthoDB" id="9799969at2"/>
<dbReference type="GO" id="GO:0005886">
    <property type="term" value="C:plasma membrane"/>
    <property type="evidence" value="ECO:0007669"/>
    <property type="project" value="UniProtKB-SubCell"/>
</dbReference>
<evidence type="ECO:0000256" key="9">
    <source>
        <dbReference type="ARBA" id="ARBA00023310"/>
    </source>
</evidence>
<dbReference type="RefSeq" id="WP_013553414.1">
    <property type="nucleotide sequence ID" value="NC_014935.1"/>
</dbReference>
<keyword evidence="10" id="KW-0375">Hydrogen ion transport</keyword>
<evidence type="ECO:0000256" key="6">
    <source>
        <dbReference type="ARBA" id="ARBA00023065"/>
    </source>
</evidence>
<evidence type="ECO:0000256" key="2">
    <source>
        <dbReference type="ARBA" id="ARBA00004184"/>
    </source>
</evidence>
<keyword evidence="7 10" id="KW-0472">Membrane</keyword>
<evidence type="ECO:0000256" key="4">
    <source>
        <dbReference type="ARBA" id="ARBA00022448"/>
    </source>
</evidence>
<reference evidence="14" key="2">
    <citation type="submission" date="2011-01" db="EMBL/GenBank/DDBJ databases">
        <title>The complete genome of Nitratifractor salsuginis DSM 16511.</title>
        <authorList>
            <consortium name="US DOE Joint Genome Institute (JGI-PGF)"/>
            <person name="Lucas S."/>
            <person name="Copeland A."/>
            <person name="Lapidus A."/>
            <person name="Bruce D."/>
            <person name="Goodwin L."/>
            <person name="Pitluck S."/>
            <person name="Kyrpides N."/>
            <person name="Mavromatis K."/>
            <person name="Ivanova N."/>
            <person name="Mikhailova N."/>
            <person name="Zeytun A."/>
            <person name="Detter J.C."/>
            <person name="Tapia R."/>
            <person name="Han C."/>
            <person name="Land M."/>
            <person name="Hauser L."/>
            <person name="Markowitz V."/>
            <person name="Cheng J.-F."/>
            <person name="Hugenholtz P."/>
            <person name="Woyke T."/>
            <person name="Wu D."/>
            <person name="Tindall B."/>
            <person name="Schuetze A."/>
            <person name="Brambilla E."/>
            <person name="Klenk H.-P."/>
            <person name="Eisen J.A."/>
        </authorList>
    </citation>
    <scope>NUCLEOTIDE SEQUENCE [LARGE SCALE GENOMIC DNA]</scope>
    <source>
        <strain evidence="14">DSM 16511 / JCM 12458 / E9I37-1</strain>
    </source>
</reference>
<keyword evidence="5 10" id="KW-1003">Cell membrane</keyword>
<dbReference type="eggNOG" id="COG0355">
    <property type="taxonomic scope" value="Bacteria"/>
</dbReference>
<dbReference type="HOGENOM" id="CLU_084338_2_1_7"/>
<keyword evidence="6 10" id="KW-0406">Ion transport</keyword>
<keyword evidence="14" id="KW-1185">Reference proteome</keyword>
<evidence type="ECO:0000313" key="13">
    <source>
        <dbReference type="EMBL" id="ADV45718.1"/>
    </source>
</evidence>
<evidence type="ECO:0000256" key="10">
    <source>
        <dbReference type="HAMAP-Rule" id="MF_00530"/>
    </source>
</evidence>
<dbReference type="InterPro" id="IPR036771">
    <property type="entry name" value="ATPsynth_dsu/esu_N"/>
</dbReference>
<comment type="function">
    <text evidence="1 10">Produces ATP from ADP in the presence of a proton gradient across the membrane.</text>
</comment>
<evidence type="ECO:0000256" key="1">
    <source>
        <dbReference type="ARBA" id="ARBA00003543"/>
    </source>
</evidence>
<evidence type="ECO:0000256" key="7">
    <source>
        <dbReference type="ARBA" id="ARBA00023136"/>
    </source>
</evidence>
<dbReference type="AlphaFoldDB" id="E6X0C9"/>
<evidence type="ECO:0000259" key="12">
    <source>
        <dbReference type="Pfam" id="PF02823"/>
    </source>
</evidence>
<dbReference type="GO" id="GO:0045259">
    <property type="term" value="C:proton-transporting ATP synthase complex"/>
    <property type="evidence" value="ECO:0007669"/>
    <property type="project" value="UniProtKB-KW"/>
</dbReference>
<comment type="similarity">
    <text evidence="3 10 11">Belongs to the ATPase epsilon chain family.</text>
</comment>